<name>A0A9D2PAC8_9FIRM</name>
<evidence type="ECO:0000256" key="1">
    <source>
        <dbReference type="SAM" id="MobiDB-lite"/>
    </source>
</evidence>
<proteinExistence type="predicted"/>
<reference evidence="2" key="1">
    <citation type="journal article" date="2021" name="PeerJ">
        <title>Extensive microbial diversity within the chicken gut microbiome revealed by metagenomics and culture.</title>
        <authorList>
            <person name="Gilroy R."/>
            <person name="Ravi A."/>
            <person name="Getino M."/>
            <person name="Pursley I."/>
            <person name="Horton D.L."/>
            <person name="Alikhan N.F."/>
            <person name="Baker D."/>
            <person name="Gharbi K."/>
            <person name="Hall N."/>
            <person name="Watson M."/>
            <person name="Adriaenssens E.M."/>
            <person name="Foster-Nyarko E."/>
            <person name="Jarju S."/>
            <person name="Secka A."/>
            <person name="Antonio M."/>
            <person name="Oren A."/>
            <person name="Chaudhuri R.R."/>
            <person name="La Ragione R."/>
            <person name="Hildebrand F."/>
            <person name="Pallen M.J."/>
        </authorList>
    </citation>
    <scope>NUCLEOTIDE SEQUENCE</scope>
    <source>
        <strain evidence="2">ChiSjej5B23-2810</strain>
    </source>
</reference>
<comment type="caution">
    <text evidence="2">The sequence shown here is derived from an EMBL/GenBank/DDBJ whole genome shotgun (WGS) entry which is preliminary data.</text>
</comment>
<protein>
    <submittedName>
        <fullName evidence="2">Uncharacterized protein</fullName>
    </submittedName>
</protein>
<accession>A0A9D2PAC8</accession>
<feature type="region of interest" description="Disordered" evidence="1">
    <location>
        <begin position="25"/>
        <end position="45"/>
    </location>
</feature>
<sequence>MLLHPGFLFCQNVQRRLPFFVQVGKNGTPGGRAGERAAAEKADDGAKQDAAAMKKRNKKQNIPLCGETLFFSGVQAGGMDRLFWTETTKKIM</sequence>
<dbReference type="Proteomes" id="UP000823906">
    <property type="component" value="Unassembled WGS sequence"/>
</dbReference>
<feature type="compositionally biased region" description="Basic and acidic residues" evidence="1">
    <location>
        <begin position="33"/>
        <end position="45"/>
    </location>
</feature>
<dbReference type="AlphaFoldDB" id="A0A9D2PAC8"/>
<organism evidence="2 3">
    <name type="scientific">Candidatus Faecalibacterium faecigallinarum</name>
    <dbReference type="NCBI Taxonomy" id="2838577"/>
    <lineage>
        <taxon>Bacteria</taxon>
        <taxon>Bacillati</taxon>
        <taxon>Bacillota</taxon>
        <taxon>Clostridia</taxon>
        <taxon>Eubacteriales</taxon>
        <taxon>Oscillospiraceae</taxon>
        <taxon>Faecalibacterium</taxon>
    </lineage>
</organism>
<gene>
    <name evidence="2" type="ORF">H9703_07640</name>
</gene>
<reference evidence="2" key="2">
    <citation type="submission" date="2021-04" db="EMBL/GenBank/DDBJ databases">
        <authorList>
            <person name="Gilroy R."/>
        </authorList>
    </citation>
    <scope>NUCLEOTIDE SEQUENCE</scope>
    <source>
        <strain evidence="2">ChiSjej5B23-2810</strain>
    </source>
</reference>
<evidence type="ECO:0000313" key="2">
    <source>
        <dbReference type="EMBL" id="HJC45983.1"/>
    </source>
</evidence>
<dbReference type="EMBL" id="DWWN01000051">
    <property type="protein sequence ID" value="HJC45983.1"/>
    <property type="molecule type" value="Genomic_DNA"/>
</dbReference>
<evidence type="ECO:0000313" key="3">
    <source>
        <dbReference type="Proteomes" id="UP000823906"/>
    </source>
</evidence>